<dbReference type="PANTHER" id="PTHR42714:SF2">
    <property type="entry name" value="TRNA MODIFICATION GTPASE GTPBP3, MITOCHONDRIAL"/>
    <property type="match status" value="1"/>
</dbReference>
<dbReference type="InterPro" id="IPR006073">
    <property type="entry name" value="GTP-bd"/>
</dbReference>
<protein>
    <submittedName>
        <fullName evidence="2">GTP-binding protein Der</fullName>
    </submittedName>
</protein>
<dbReference type="GO" id="GO:0005525">
    <property type="term" value="F:GTP binding"/>
    <property type="evidence" value="ECO:0007669"/>
    <property type="project" value="InterPro"/>
</dbReference>
<dbReference type="GO" id="GO:0002098">
    <property type="term" value="P:tRNA wobble uridine modification"/>
    <property type="evidence" value="ECO:0007669"/>
    <property type="project" value="TreeGrafter"/>
</dbReference>
<organism evidence="2">
    <name type="scientific">Veillonella atypica</name>
    <dbReference type="NCBI Taxonomy" id="39777"/>
    <lineage>
        <taxon>Bacteria</taxon>
        <taxon>Bacillati</taxon>
        <taxon>Bacillota</taxon>
        <taxon>Negativicutes</taxon>
        <taxon>Veillonellales</taxon>
        <taxon>Veillonellaceae</taxon>
        <taxon>Veillonella</taxon>
    </lineage>
</organism>
<evidence type="ECO:0000259" key="1">
    <source>
        <dbReference type="Pfam" id="PF01926"/>
    </source>
</evidence>
<name>A0A6N3CHL7_9FIRM</name>
<accession>A0A6N3CHL7</accession>
<feature type="domain" description="G" evidence="1">
    <location>
        <begin position="56"/>
        <end position="160"/>
    </location>
</feature>
<dbReference type="InterPro" id="IPR027417">
    <property type="entry name" value="P-loop_NTPase"/>
</dbReference>
<gene>
    <name evidence="2" type="ORF">VALFYP47_01532</name>
</gene>
<dbReference type="GO" id="GO:0005737">
    <property type="term" value="C:cytoplasm"/>
    <property type="evidence" value="ECO:0007669"/>
    <property type="project" value="TreeGrafter"/>
</dbReference>
<dbReference type="GO" id="GO:0030488">
    <property type="term" value="P:tRNA methylation"/>
    <property type="evidence" value="ECO:0007669"/>
    <property type="project" value="TreeGrafter"/>
</dbReference>
<dbReference type="RefSeq" id="WP_156718550.1">
    <property type="nucleotide sequence ID" value="NZ_CACRUN010000015.1"/>
</dbReference>
<sequence>MENSILLDYKSVLENNKTSLVNAIHEYNSEDIKLNNYISEIESIYSNKLKDVKPYIMVYGIYNAGKSSIINELLGDDLAAVNDKPETDSVDEYEWNGYTIADTPGVGAPIKHEEVTTEHLRRADIVMFVMASTGSNEKDDNYRRLKAITDAGKKVIIIINDKNGDLGSNDQELGIITTKVKENLRQYNLDSNDYVITIVNAKRARDGRIKNKPALVEKSNIQELKGIILSELKKTNNYIVINNAILDILTQINGIQNYLIAYDNKSEILALNNLLGNIRNSKKVLKSNMSEYITLKTNKLIPIVEADIWENKENEDKISMVFNEHIQNLNQDIVKKLEEELAITNQDIFSHITDVTKEIEAKLKALETHKGEFTFDVNKSDYSESISESLSSNNSEIANLKEVLVTSKELLDAHNKDKSIMPLIAASVGLSTAETLSVVEVGSAVAGALAKTTLGSAILSTSIGGTLATAATTLGTAISTAMPYLAPLIIGFIGIKKLFSGGKSKEQLQAEADAYNEAQIRQLEAMKDARNDLHNKLGYAFDGLITELQKEINKVIDELLGGYEKIYGEKISGSQQEKEAYDKVMSSIAISESNYEELSLVLRNNA</sequence>
<dbReference type="SUPFAM" id="SSF52540">
    <property type="entry name" value="P-loop containing nucleoside triphosphate hydrolases"/>
    <property type="match status" value="1"/>
</dbReference>
<dbReference type="AlphaFoldDB" id="A0A6N3CHL7"/>
<reference evidence="2" key="1">
    <citation type="submission" date="2019-11" db="EMBL/GenBank/DDBJ databases">
        <authorList>
            <person name="Feng L."/>
        </authorList>
    </citation>
    <scope>NUCLEOTIDE SEQUENCE</scope>
    <source>
        <strain evidence="2">VatypicaLFYP47</strain>
    </source>
</reference>
<dbReference type="PANTHER" id="PTHR42714">
    <property type="entry name" value="TRNA MODIFICATION GTPASE GTPBP3"/>
    <property type="match status" value="1"/>
</dbReference>
<proteinExistence type="predicted"/>
<evidence type="ECO:0000313" key="2">
    <source>
        <dbReference type="EMBL" id="VYU16240.1"/>
    </source>
</evidence>
<dbReference type="EMBL" id="CACRUN010000015">
    <property type="protein sequence ID" value="VYU16240.1"/>
    <property type="molecule type" value="Genomic_DNA"/>
</dbReference>
<dbReference type="Pfam" id="PF01926">
    <property type="entry name" value="MMR_HSR1"/>
    <property type="match status" value="1"/>
</dbReference>
<dbReference type="Gene3D" id="3.40.50.300">
    <property type="entry name" value="P-loop containing nucleotide triphosphate hydrolases"/>
    <property type="match status" value="1"/>
</dbReference>